<dbReference type="InterPro" id="IPR041489">
    <property type="entry name" value="PDZ_6"/>
</dbReference>
<reference evidence="3 4" key="1">
    <citation type="submission" date="2018-11" db="EMBL/GenBank/DDBJ databases">
        <authorList>
            <person name="Zhou Z."/>
            <person name="Wang G."/>
        </authorList>
    </citation>
    <scope>NUCLEOTIDE SEQUENCE [LARGE SCALE GENOMIC DNA]</scope>
    <source>
        <strain evidence="3 4">KCTC52004</strain>
    </source>
</reference>
<dbReference type="GO" id="GO:0008236">
    <property type="term" value="F:serine-type peptidase activity"/>
    <property type="evidence" value="ECO:0007669"/>
    <property type="project" value="InterPro"/>
</dbReference>
<dbReference type="GO" id="GO:0004175">
    <property type="term" value="F:endopeptidase activity"/>
    <property type="evidence" value="ECO:0007669"/>
    <property type="project" value="TreeGrafter"/>
</dbReference>
<evidence type="ECO:0000256" key="1">
    <source>
        <dbReference type="SAM" id="SignalP"/>
    </source>
</evidence>
<protein>
    <submittedName>
        <fullName evidence="3">Peptidase S41</fullName>
    </submittedName>
</protein>
<dbReference type="AlphaFoldDB" id="A0A3P1BJB3"/>
<dbReference type="PROSITE" id="PS51257">
    <property type="entry name" value="PROKAR_LIPOPROTEIN"/>
    <property type="match status" value="1"/>
</dbReference>
<organism evidence="3 4">
    <name type="scientific">Larkinella rosea</name>
    <dbReference type="NCBI Taxonomy" id="2025312"/>
    <lineage>
        <taxon>Bacteria</taxon>
        <taxon>Pseudomonadati</taxon>
        <taxon>Bacteroidota</taxon>
        <taxon>Cytophagia</taxon>
        <taxon>Cytophagales</taxon>
        <taxon>Spirosomataceae</taxon>
        <taxon>Larkinella</taxon>
    </lineage>
</organism>
<feature type="signal peptide" evidence="1">
    <location>
        <begin position="1"/>
        <end position="29"/>
    </location>
</feature>
<evidence type="ECO:0000259" key="2">
    <source>
        <dbReference type="SMART" id="SM00245"/>
    </source>
</evidence>
<dbReference type="GO" id="GO:0030288">
    <property type="term" value="C:outer membrane-bounded periplasmic space"/>
    <property type="evidence" value="ECO:0007669"/>
    <property type="project" value="TreeGrafter"/>
</dbReference>
<keyword evidence="4" id="KW-1185">Reference proteome</keyword>
<dbReference type="Gene3D" id="3.30.750.170">
    <property type="match status" value="1"/>
</dbReference>
<dbReference type="Proteomes" id="UP000271925">
    <property type="component" value="Unassembled WGS sequence"/>
</dbReference>
<dbReference type="GO" id="GO:0006508">
    <property type="term" value="P:proteolysis"/>
    <property type="evidence" value="ECO:0007669"/>
    <property type="project" value="InterPro"/>
</dbReference>
<dbReference type="OrthoDB" id="7168509at2"/>
<dbReference type="SUPFAM" id="SSF50156">
    <property type="entry name" value="PDZ domain-like"/>
    <property type="match status" value="1"/>
</dbReference>
<dbReference type="Pfam" id="PF03572">
    <property type="entry name" value="Peptidase_S41"/>
    <property type="match status" value="1"/>
</dbReference>
<feature type="domain" description="Tail specific protease" evidence="2">
    <location>
        <begin position="195"/>
        <end position="416"/>
    </location>
</feature>
<dbReference type="Gene3D" id="3.90.226.10">
    <property type="entry name" value="2-enoyl-CoA Hydratase, Chain A, domain 1"/>
    <property type="match status" value="1"/>
</dbReference>
<dbReference type="InterPro" id="IPR041613">
    <property type="entry name" value="Pept_S41_N"/>
</dbReference>
<dbReference type="Gene3D" id="2.30.42.10">
    <property type="match status" value="1"/>
</dbReference>
<dbReference type="Pfam" id="PF18294">
    <property type="entry name" value="Pept_S41_N"/>
    <property type="match status" value="1"/>
</dbReference>
<dbReference type="GO" id="GO:0007165">
    <property type="term" value="P:signal transduction"/>
    <property type="evidence" value="ECO:0007669"/>
    <property type="project" value="TreeGrafter"/>
</dbReference>
<sequence length="483" mass="52853">MKNTLRLKTAGWGMALLSIWLLSSCNKQTDLVTPTATGTTSDNQTVDNWILENMREYYYWNDKIPATPDLTLAPSDFFESLLYSFDATLRPDGDRFSWIEENADDLSASLSGESTTTGVEFTLYLRSQGSTNVIAQVLYVLPNSPAAAAGFKRGDIISKVNGQTLTTSNYASLLYSGGTSFAFGLAEVQNSALVDTDKSISVTATTFQANPVFMDSVYNVGGKTVGYLVYNQFVPAPNNSTGSEYDDQIDAIFSNFKAKGVNELVLDLRYNPGGYTSSSANLASLIGKNVDQTKVYFREEWNTSLTPYLKQQYGDEFFLQRFVNKSQNIGSNLQRVFVLTTEGTASASELIINGLRPYMTVTTIGTTTYGKNVGSITIVDDSGKIKWGMQPIVFKSFNSLGQSDYSSGFTPNVEVQEPINLLPLGDVNEALLNEALFQIVGSRTARRAAAEPNHLTSLGSSFQRKAGGGRMIKNMLNVKTFKL</sequence>
<dbReference type="InterPro" id="IPR036034">
    <property type="entry name" value="PDZ_sf"/>
</dbReference>
<dbReference type="RefSeq" id="WP_124877653.1">
    <property type="nucleotide sequence ID" value="NZ_RQJO01000010.1"/>
</dbReference>
<dbReference type="SMART" id="SM00245">
    <property type="entry name" value="TSPc"/>
    <property type="match status" value="1"/>
</dbReference>
<dbReference type="EMBL" id="RQJO01000010">
    <property type="protein sequence ID" value="RRB01191.1"/>
    <property type="molecule type" value="Genomic_DNA"/>
</dbReference>
<proteinExistence type="predicted"/>
<dbReference type="InterPro" id="IPR005151">
    <property type="entry name" value="Tail-specific_protease"/>
</dbReference>
<evidence type="ECO:0000313" key="4">
    <source>
        <dbReference type="Proteomes" id="UP000271925"/>
    </source>
</evidence>
<comment type="caution">
    <text evidence="3">The sequence shown here is derived from an EMBL/GenBank/DDBJ whole genome shotgun (WGS) entry which is preliminary data.</text>
</comment>
<dbReference type="Pfam" id="PF17820">
    <property type="entry name" value="PDZ_6"/>
    <property type="match status" value="1"/>
</dbReference>
<name>A0A3P1BJB3_9BACT</name>
<feature type="chain" id="PRO_5018144139" evidence="1">
    <location>
        <begin position="30"/>
        <end position="483"/>
    </location>
</feature>
<dbReference type="PANTHER" id="PTHR32060:SF30">
    <property type="entry name" value="CARBOXY-TERMINAL PROCESSING PROTEASE CTPA"/>
    <property type="match status" value="1"/>
</dbReference>
<dbReference type="PANTHER" id="PTHR32060">
    <property type="entry name" value="TAIL-SPECIFIC PROTEASE"/>
    <property type="match status" value="1"/>
</dbReference>
<dbReference type="CDD" id="cd07561">
    <property type="entry name" value="Peptidase_S41_CPP_like"/>
    <property type="match status" value="1"/>
</dbReference>
<dbReference type="SUPFAM" id="SSF52096">
    <property type="entry name" value="ClpP/crotonase"/>
    <property type="match status" value="1"/>
</dbReference>
<accession>A0A3P1BJB3</accession>
<dbReference type="InterPro" id="IPR029045">
    <property type="entry name" value="ClpP/crotonase-like_dom_sf"/>
</dbReference>
<evidence type="ECO:0000313" key="3">
    <source>
        <dbReference type="EMBL" id="RRB01191.1"/>
    </source>
</evidence>
<gene>
    <name evidence="3" type="ORF">EHT25_23750</name>
</gene>
<keyword evidence="1" id="KW-0732">Signal</keyword>